<reference evidence="1 2" key="1">
    <citation type="submission" date="2015-11" db="EMBL/GenBank/DDBJ databases">
        <authorList>
            <consortium name="Pathogen Informatics"/>
        </authorList>
    </citation>
    <scope>NUCLEOTIDE SEQUENCE [LARGE SCALE GENOMIC DNA]</scope>
    <source>
        <strain evidence="1 2">006A-0059</strain>
    </source>
</reference>
<dbReference type="EMBL" id="FAVB01000002">
    <property type="protein sequence ID" value="CUU77508.1"/>
    <property type="molecule type" value="Genomic_DNA"/>
</dbReference>
<accession>A0A0S4RUB5</accession>
<proteinExistence type="predicted"/>
<evidence type="ECO:0000313" key="2">
    <source>
        <dbReference type="Proteomes" id="UP000052237"/>
    </source>
</evidence>
<evidence type="ECO:0000313" key="1">
    <source>
        <dbReference type="EMBL" id="CUU77508.1"/>
    </source>
</evidence>
<name>A0A0S4RUB5_CAMHY</name>
<organism evidence="1 2">
    <name type="scientific">Campylobacter hyointestinalis subsp. hyointestinalis</name>
    <dbReference type="NCBI Taxonomy" id="91352"/>
    <lineage>
        <taxon>Bacteria</taxon>
        <taxon>Pseudomonadati</taxon>
        <taxon>Campylobacterota</taxon>
        <taxon>Epsilonproteobacteria</taxon>
        <taxon>Campylobacterales</taxon>
        <taxon>Campylobacteraceae</taxon>
        <taxon>Campylobacter</taxon>
    </lineage>
</organism>
<dbReference type="SUPFAM" id="SSF89155">
    <property type="entry name" value="TorD-like"/>
    <property type="match status" value="1"/>
</dbReference>
<dbReference type="AlphaFoldDB" id="A0A0S4RUB5"/>
<dbReference type="Gene3D" id="1.10.3480.10">
    <property type="entry name" value="TorD-like"/>
    <property type="match status" value="1"/>
</dbReference>
<dbReference type="Pfam" id="PF02613">
    <property type="entry name" value="Nitrate_red_del"/>
    <property type="match status" value="1"/>
</dbReference>
<dbReference type="InterPro" id="IPR020945">
    <property type="entry name" value="DMSO/NO3_reduct_chaperone"/>
</dbReference>
<dbReference type="Proteomes" id="UP000052237">
    <property type="component" value="Unassembled WGS sequence"/>
</dbReference>
<dbReference type="InterPro" id="IPR036411">
    <property type="entry name" value="TorD-like_sf"/>
</dbReference>
<dbReference type="RefSeq" id="WP_059435057.1">
    <property type="nucleotide sequence ID" value="NZ_FAVB01000002.1"/>
</dbReference>
<keyword evidence="2" id="KW-1185">Reference proteome</keyword>
<gene>
    <name evidence="1" type="ORF">ERS686654_00866</name>
</gene>
<comment type="caution">
    <text evidence="1">The sequence shown here is derived from an EMBL/GenBank/DDBJ whole genome shotgun (WGS) entry which is preliminary data.</text>
</comment>
<protein>
    <submittedName>
        <fullName evidence="1">Formate dehydrogenase-specific chaperone</fullName>
    </submittedName>
</protein>
<sequence length="225" mass="26361">MSDLDVGRSYYYEFLAYPLFFDENGSGFKSFLEQVDYLAKSPIDESNISDFETILGFNFDKFKNEQNLVFFDLSYVNVPLSASFYDEGRDDGNKRLKVMEILKSSNFRRNSQKCKASEDYIGFVFRLMATFLKNDLKLSRELFEKIINDFSDEFTKMLSEHKAANFFKAYANIYRNFIALERSILGIKAPIFEKSMAEISMSKKPYQTKMPTQKSKINWDEFTTI</sequence>